<protein>
    <submittedName>
        <fullName evidence="1">Uncharacterized protein</fullName>
    </submittedName>
</protein>
<dbReference type="EMBL" id="QJKJ01001176">
    <property type="protein sequence ID" value="RDY08950.1"/>
    <property type="molecule type" value="Genomic_DNA"/>
</dbReference>
<sequence>MWAPYNLLIRVLVILRARINTLIHEMFKMIHEMFKMKRMNLLICKCFTYIVNHLIGLESGGLRTIDLATLFGNSNSMKFN</sequence>
<dbReference type="AlphaFoldDB" id="A0A371I1P5"/>
<name>A0A371I1P5_MUCPR</name>
<proteinExistence type="predicted"/>
<feature type="non-terminal residue" evidence="1">
    <location>
        <position position="1"/>
    </location>
</feature>
<evidence type="ECO:0000313" key="1">
    <source>
        <dbReference type="EMBL" id="RDY08950.1"/>
    </source>
</evidence>
<keyword evidence="2" id="KW-1185">Reference proteome</keyword>
<accession>A0A371I1P5</accession>
<reference evidence="1" key="1">
    <citation type="submission" date="2018-05" db="EMBL/GenBank/DDBJ databases">
        <title>Draft genome of Mucuna pruriens seed.</title>
        <authorList>
            <person name="Nnadi N.E."/>
            <person name="Vos R."/>
            <person name="Hasami M.H."/>
            <person name="Devisetty U.K."/>
            <person name="Aguiy J.C."/>
        </authorList>
    </citation>
    <scope>NUCLEOTIDE SEQUENCE [LARGE SCALE GENOMIC DNA]</scope>
    <source>
        <strain evidence="1">JCA_2017</strain>
    </source>
</reference>
<comment type="caution">
    <text evidence="1">The sequence shown here is derived from an EMBL/GenBank/DDBJ whole genome shotgun (WGS) entry which is preliminary data.</text>
</comment>
<dbReference type="Proteomes" id="UP000257109">
    <property type="component" value="Unassembled WGS sequence"/>
</dbReference>
<evidence type="ECO:0000313" key="2">
    <source>
        <dbReference type="Proteomes" id="UP000257109"/>
    </source>
</evidence>
<gene>
    <name evidence="1" type="ORF">CR513_06770</name>
</gene>
<organism evidence="1 2">
    <name type="scientific">Mucuna pruriens</name>
    <name type="common">Velvet bean</name>
    <name type="synonym">Dolichos pruriens</name>
    <dbReference type="NCBI Taxonomy" id="157652"/>
    <lineage>
        <taxon>Eukaryota</taxon>
        <taxon>Viridiplantae</taxon>
        <taxon>Streptophyta</taxon>
        <taxon>Embryophyta</taxon>
        <taxon>Tracheophyta</taxon>
        <taxon>Spermatophyta</taxon>
        <taxon>Magnoliopsida</taxon>
        <taxon>eudicotyledons</taxon>
        <taxon>Gunneridae</taxon>
        <taxon>Pentapetalae</taxon>
        <taxon>rosids</taxon>
        <taxon>fabids</taxon>
        <taxon>Fabales</taxon>
        <taxon>Fabaceae</taxon>
        <taxon>Papilionoideae</taxon>
        <taxon>50 kb inversion clade</taxon>
        <taxon>NPAAA clade</taxon>
        <taxon>indigoferoid/millettioid clade</taxon>
        <taxon>Phaseoleae</taxon>
        <taxon>Mucuna</taxon>
    </lineage>
</organism>